<proteinExistence type="predicted"/>
<feature type="domain" description="HAM1-like N-terminal" evidence="2">
    <location>
        <begin position="29"/>
        <end position="124"/>
    </location>
</feature>
<reference evidence="3" key="1">
    <citation type="submission" date="2021-02" db="EMBL/GenBank/DDBJ databases">
        <title>Psilocybe cubensis genome.</title>
        <authorList>
            <person name="Mckernan K.J."/>
            <person name="Crawford S."/>
            <person name="Trippe A."/>
            <person name="Kane L.T."/>
            <person name="Mclaughlin S."/>
        </authorList>
    </citation>
    <scope>NUCLEOTIDE SEQUENCE [LARGE SCALE GENOMIC DNA]</scope>
    <source>
        <strain evidence="3">MGC-MH-2018</strain>
    </source>
</reference>
<evidence type="ECO:0000256" key="1">
    <source>
        <dbReference type="SAM" id="MobiDB-lite"/>
    </source>
</evidence>
<organism evidence="3">
    <name type="scientific">Psilocybe cubensis</name>
    <name type="common">Psychedelic mushroom</name>
    <name type="synonym">Stropharia cubensis</name>
    <dbReference type="NCBI Taxonomy" id="181762"/>
    <lineage>
        <taxon>Eukaryota</taxon>
        <taxon>Fungi</taxon>
        <taxon>Dikarya</taxon>
        <taxon>Basidiomycota</taxon>
        <taxon>Agaricomycotina</taxon>
        <taxon>Agaricomycetes</taxon>
        <taxon>Agaricomycetidae</taxon>
        <taxon>Agaricales</taxon>
        <taxon>Agaricineae</taxon>
        <taxon>Strophariaceae</taxon>
        <taxon>Psilocybe</taxon>
    </lineage>
</organism>
<sequence length="135" mass="14668">MDYCLSCFGKSKAKASGEREPLLPKHRPHAIAEPSRPRATAADVERPIVEKVVDVLVALNAGKLPSQDQISRLLQALLNSELLREDKGKVISGNGPTSKQGRKVLADVKGLVQAVLRFGLEKNGAKRIYLLSIAF</sequence>
<dbReference type="AlphaFoldDB" id="A0A8H8CGX0"/>
<evidence type="ECO:0000259" key="2">
    <source>
        <dbReference type="Pfam" id="PF19343"/>
    </source>
</evidence>
<comment type="caution">
    <text evidence="3">The sequence shown here is derived from an EMBL/GenBank/DDBJ whole genome shotgun (WGS) entry which is preliminary data.</text>
</comment>
<evidence type="ECO:0000313" key="3">
    <source>
        <dbReference type="EMBL" id="KAG5164525.1"/>
    </source>
</evidence>
<feature type="region of interest" description="Disordered" evidence="1">
    <location>
        <begin position="13"/>
        <end position="43"/>
    </location>
</feature>
<name>A0A8H8CGX0_PSICU</name>
<dbReference type="InterPro" id="IPR045967">
    <property type="entry name" value="HAM1-like_N"/>
</dbReference>
<accession>A0A8H8CGX0</accession>
<gene>
    <name evidence="3" type="ORF">JR316_010160</name>
</gene>
<dbReference type="Pfam" id="PF19343">
    <property type="entry name" value="HAM1_N"/>
    <property type="match status" value="1"/>
</dbReference>
<protein>
    <recommendedName>
        <fullName evidence="2">HAM1-like N-terminal domain-containing protein</fullName>
    </recommendedName>
</protein>
<dbReference type="EMBL" id="JAFIQS010000011">
    <property type="protein sequence ID" value="KAG5164525.1"/>
    <property type="molecule type" value="Genomic_DNA"/>
</dbReference>
<dbReference type="OrthoDB" id="5407957at2759"/>